<sequence>MADTISALQDVDSVVEEICHNEGIPGVSIGIINGGETIYTRNFGFRNVEAATPPDVNTLYGIASLTKAMVAAGGELSWTTLVKDILPEFDHDNVEITASLTLSDLLAHRSGLAGFGALSLAFQGDGEMLLPREALFEVFNHLPQPFPLRQESLYLVWGYAVVGRVIETVSQKSLHEFLTEEVFKPLGMNNTTLRPSFNKRGNVAEPYAALANGEPYHLKKKQVFADTFFEASGASSPDRGPTSNTSVVKQIPYILSNHIAIENPSLGERSYGFGWVRTQLPGTVGLIGDNLQLWPLSELPVFGKGTPPQLTIYYQGATVGYYSSLSLFPDTGSAVVVLTNAIAMSDAADWTWRAYVEALLDFKNPTDHLQLSKDGKLRRIEQFDKMKSTFNEERINGTQPLLPLDAYAGKYTNHAKNFVVDIISATQSGGEHLLNLRFQGLETQTYPLRHYHHNVFEWSLTHDESKMRGRYNIAEVSYYKFDFQIGGPDNDKALSFFWDIDPFRPSGEIFERVSSES</sequence>
<evidence type="ECO:0000256" key="1">
    <source>
        <dbReference type="ARBA" id="ARBA00038215"/>
    </source>
</evidence>
<dbReference type="Proteomes" id="UP000224634">
    <property type="component" value="Unassembled WGS sequence"/>
</dbReference>
<dbReference type="Pfam" id="PF11954">
    <property type="entry name" value="DUF3471"/>
    <property type="match status" value="1"/>
</dbReference>
<dbReference type="STRING" id="1447883.A0A2B7Y0V2"/>
<dbReference type="SUPFAM" id="SSF56601">
    <property type="entry name" value="beta-lactamase/transpeptidase-like"/>
    <property type="match status" value="1"/>
</dbReference>
<comment type="similarity">
    <text evidence="1">Belongs to the peptidase S12 family.</text>
</comment>
<dbReference type="AlphaFoldDB" id="A0A2B7Y0V2"/>
<evidence type="ECO:0000259" key="3">
    <source>
        <dbReference type="Pfam" id="PF11954"/>
    </source>
</evidence>
<evidence type="ECO:0008006" key="6">
    <source>
        <dbReference type="Google" id="ProtNLM"/>
    </source>
</evidence>
<name>A0A2B7Y0V2_POLH7</name>
<feature type="domain" description="Peptidase S12 Pab87-related C-terminal" evidence="3">
    <location>
        <begin position="394"/>
        <end position="500"/>
    </location>
</feature>
<evidence type="ECO:0000313" key="5">
    <source>
        <dbReference type="Proteomes" id="UP000224634"/>
    </source>
</evidence>
<dbReference type="Gene3D" id="3.40.710.10">
    <property type="entry name" value="DD-peptidase/beta-lactamase superfamily"/>
    <property type="match status" value="1"/>
</dbReference>
<dbReference type="InterPro" id="IPR050491">
    <property type="entry name" value="AmpC-like"/>
</dbReference>
<dbReference type="PANTHER" id="PTHR46825:SF14">
    <property type="entry name" value="BETA-LACTAMASE-RELATED DOMAIN-CONTAINING PROTEIN"/>
    <property type="match status" value="1"/>
</dbReference>
<evidence type="ECO:0000313" key="4">
    <source>
        <dbReference type="EMBL" id="PGH17694.1"/>
    </source>
</evidence>
<protein>
    <recommendedName>
        <fullName evidence="6">Beta-lactamase-related domain-containing protein</fullName>
    </recommendedName>
</protein>
<proteinExistence type="inferred from homology"/>
<comment type="caution">
    <text evidence="4">The sequence shown here is derived from an EMBL/GenBank/DDBJ whole genome shotgun (WGS) entry which is preliminary data.</text>
</comment>
<keyword evidence="5" id="KW-1185">Reference proteome</keyword>
<dbReference type="InterPro" id="IPR001466">
    <property type="entry name" value="Beta-lactam-related"/>
</dbReference>
<dbReference type="Pfam" id="PF00144">
    <property type="entry name" value="Beta-lactamase"/>
    <property type="match status" value="1"/>
</dbReference>
<evidence type="ECO:0000259" key="2">
    <source>
        <dbReference type="Pfam" id="PF00144"/>
    </source>
</evidence>
<organism evidence="4 5">
    <name type="scientific">Polytolypa hystricis (strain UAMH7299)</name>
    <dbReference type="NCBI Taxonomy" id="1447883"/>
    <lineage>
        <taxon>Eukaryota</taxon>
        <taxon>Fungi</taxon>
        <taxon>Dikarya</taxon>
        <taxon>Ascomycota</taxon>
        <taxon>Pezizomycotina</taxon>
        <taxon>Eurotiomycetes</taxon>
        <taxon>Eurotiomycetidae</taxon>
        <taxon>Onygenales</taxon>
        <taxon>Onygenales incertae sedis</taxon>
        <taxon>Polytolypa</taxon>
    </lineage>
</organism>
<feature type="domain" description="Beta-lactamase-related" evidence="2">
    <location>
        <begin position="12"/>
        <end position="352"/>
    </location>
</feature>
<dbReference type="EMBL" id="PDNA01000062">
    <property type="protein sequence ID" value="PGH17694.1"/>
    <property type="molecule type" value="Genomic_DNA"/>
</dbReference>
<reference evidence="4 5" key="1">
    <citation type="submission" date="2017-10" db="EMBL/GenBank/DDBJ databases">
        <title>Comparative genomics in systemic dimorphic fungi from Ajellomycetaceae.</title>
        <authorList>
            <person name="Munoz J.F."/>
            <person name="Mcewen J.G."/>
            <person name="Clay O.K."/>
            <person name="Cuomo C.A."/>
        </authorList>
    </citation>
    <scope>NUCLEOTIDE SEQUENCE [LARGE SCALE GENOMIC DNA]</scope>
    <source>
        <strain evidence="4 5">UAMH7299</strain>
    </source>
</reference>
<dbReference type="PANTHER" id="PTHR46825">
    <property type="entry name" value="D-ALANYL-D-ALANINE-CARBOXYPEPTIDASE/ENDOPEPTIDASE AMPH"/>
    <property type="match status" value="1"/>
</dbReference>
<dbReference type="InterPro" id="IPR012338">
    <property type="entry name" value="Beta-lactam/transpept-like"/>
</dbReference>
<dbReference type="Gene3D" id="2.40.128.600">
    <property type="match status" value="1"/>
</dbReference>
<dbReference type="OrthoDB" id="4171070at2759"/>
<dbReference type="InterPro" id="IPR021860">
    <property type="entry name" value="Peptidase_S12_Pab87-rel_C"/>
</dbReference>
<gene>
    <name evidence="4" type="ORF">AJ80_04702</name>
</gene>
<accession>A0A2B7Y0V2</accession>